<proteinExistence type="predicted"/>
<dbReference type="GO" id="GO:0005829">
    <property type="term" value="C:cytosol"/>
    <property type="evidence" value="ECO:0007669"/>
    <property type="project" value="TreeGrafter"/>
</dbReference>
<dbReference type="PANTHER" id="PTHR36928:SF1">
    <property type="entry name" value="PHOSPHATASE YCDX-RELATED"/>
    <property type="match status" value="1"/>
</dbReference>
<sequence length="214" mass="23102">MFDLHTHSIFSDGELIPSELVRRAVFNGYDAIAITDHVDFTNVEYVLGGLKKLACVTKIEVVIGIEITHVPPAKLEKLVNIAKGLGAELIVVHGETLVEPVESGTNLAAVSNPEVDILAHLGLISVEEVEMAKDNGIYLEISSRRGHCLANGHVASISQAVGAKLLLNSDLHSPDDFLTENLGAEILASAGLEHEEVKRVMHENPRELLGRIGR</sequence>
<reference evidence="2" key="1">
    <citation type="submission" date="2020-06" db="EMBL/GenBank/DDBJ databases">
        <title>Unique genomic features of the anaerobic methanotrophic archaea.</title>
        <authorList>
            <person name="Chadwick G.L."/>
            <person name="Skennerton C.T."/>
            <person name="Laso-Perez R."/>
            <person name="Leu A.O."/>
            <person name="Speth D.R."/>
            <person name="Yu H."/>
            <person name="Morgan-Lang C."/>
            <person name="Hatzenpichler R."/>
            <person name="Goudeau D."/>
            <person name="Malmstrom R."/>
            <person name="Brazelton W.J."/>
            <person name="Woyke T."/>
            <person name="Hallam S.J."/>
            <person name="Tyson G.W."/>
            <person name="Wegener G."/>
            <person name="Boetius A."/>
            <person name="Orphan V."/>
        </authorList>
    </citation>
    <scope>NUCLEOTIDE SEQUENCE</scope>
</reference>
<evidence type="ECO:0000259" key="1">
    <source>
        <dbReference type="SMART" id="SM00481"/>
    </source>
</evidence>
<name>A0A7G9ZCV9_9EURY</name>
<dbReference type="InterPro" id="IPR016195">
    <property type="entry name" value="Pol/histidinol_Pase-like"/>
</dbReference>
<feature type="domain" description="Polymerase/histidinol phosphatase N-terminal" evidence="1">
    <location>
        <begin position="2"/>
        <end position="71"/>
    </location>
</feature>
<organism evidence="2">
    <name type="scientific">Candidatus Methanophaga sp. ANME-1 ERB7</name>
    <dbReference type="NCBI Taxonomy" id="2759913"/>
    <lineage>
        <taxon>Archaea</taxon>
        <taxon>Methanobacteriati</taxon>
        <taxon>Methanobacteriota</taxon>
        <taxon>Stenosarchaea group</taxon>
        <taxon>Methanomicrobia</taxon>
        <taxon>Candidatus Methanophagales</taxon>
        <taxon>Candidatus Methanophagaceae</taxon>
        <taxon>Candidatus Methanophaga</taxon>
    </lineage>
</organism>
<evidence type="ECO:0000313" key="2">
    <source>
        <dbReference type="EMBL" id="QNO58093.1"/>
    </source>
</evidence>
<dbReference type="PANTHER" id="PTHR36928">
    <property type="entry name" value="PHOSPHATASE YCDX-RELATED"/>
    <property type="match status" value="1"/>
</dbReference>
<dbReference type="GO" id="GO:0008270">
    <property type="term" value="F:zinc ion binding"/>
    <property type="evidence" value="ECO:0007669"/>
    <property type="project" value="TreeGrafter"/>
</dbReference>
<gene>
    <name evidence="2" type="ORF">OJKMNAAM_00015</name>
</gene>
<dbReference type="CDD" id="cd07432">
    <property type="entry name" value="PHP_HisPPase"/>
    <property type="match status" value="1"/>
</dbReference>
<dbReference type="AlphaFoldDB" id="A0A7G9ZCV9"/>
<dbReference type="SUPFAM" id="SSF89550">
    <property type="entry name" value="PHP domain-like"/>
    <property type="match status" value="1"/>
</dbReference>
<dbReference type="SMART" id="SM00481">
    <property type="entry name" value="POLIIIAc"/>
    <property type="match status" value="1"/>
</dbReference>
<dbReference type="EMBL" id="MT631713">
    <property type="protein sequence ID" value="QNO58093.1"/>
    <property type="molecule type" value="Genomic_DNA"/>
</dbReference>
<dbReference type="NCBIfam" id="NF004981">
    <property type="entry name" value="PRK06361.1"/>
    <property type="match status" value="1"/>
</dbReference>
<accession>A0A7G9ZCV9</accession>
<protein>
    <recommendedName>
        <fullName evidence="1">Polymerase/histidinol phosphatase N-terminal domain-containing protein</fullName>
    </recommendedName>
</protein>
<dbReference type="Gene3D" id="3.20.20.140">
    <property type="entry name" value="Metal-dependent hydrolases"/>
    <property type="match status" value="1"/>
</dbReference>
<dbReference type="InterPro" id="IPR050243">
    <property type="entry name" value="PHP_phosphatase"/>
</dbReference>
<dbReference type="InterPro" id="IPR004013">
    <property type="entry name" value="PHP_dom"/>
</dbReference>
<dbReference type="Pfam" id="PF02811">
    <property type="entry name" value="PHP"/>
    <property type="match status" value="1"/>
</dbReference>
<dbReference type="GO" id="GO:0042578">
    <property type="term" value="F:phosphoric ester hydrolase activity"/>
    <property type="evidence" value="ECO:0007669"/>
    <property type="project" value="TreeGrafter"/>
</dbReference>
<dbReference type="InterPro" id="IPR003141">
    <property type="entry name" value="Pol/His_phosphatase_N"/>
</dbReference>